<evidence type="ECO:0000313" key="4">
    <source>
        <dbReference type="EMBL" id="KAA0183998.1"/>
    </source>
</evidence>
<protein>
    <submittedName>
        <fullName evidence="4">Nuclear factor to kappa-B-binding protein</fullName>
    </submittedName>
</protein>
<feature type="compositionally biased region" description="Low complexity" evidence="1">
    <location>
        <begin position="762"/>
        <end position="774"/>
    </location>
</feature>
<proteinExistence type="predicted"/>
<evidence type="ECO:0000259" key="3">
    <source>
        <dbReference type="Pfam" id="PF25793"/>
    </source>
</evidence>
<feature type="region of interest" description="Disordered" evidence="1">
    <location>
        <begin position="816"/>
        <end position="858"/>
    </location>
</feature>
<gene>
    <name evidence="4" type="ORF">FBUS_00377</name>
</gene>
<dbReference type="InterPro" id="IPR024867">
    <property type="entry name" value="NFRKB"/>
</dbReference>
<dbReference type="OrthoDB" id="70874at2759"/>
<dbReference type="Pfam" id="PF25793">
    <property type="entry name" value="WHD_2nd_NFRKB"/>
    <property type="match status" value="1"/>
</dbReference>
<dbReference type="AlphaFoldDB" id="A0A8E0VEN1"/>
<feature type="domain" description="Nuclear factor related to kappa-B-binding protein winged helix-like" evidence="2">
    <location>
        <begin position="209"/>
        <end position="318"/>
    </location>
</feature>
<feature type="domain" description="Nuclear factor related to kappa-B-binding protein second winged helix" evidence="3">
    <location>
        <begin position="486"/>
        <end position="637"/>
    </location>
</feature>
<dbReference type="Gene3D" id="1.10.10.2430">
    <property type="entry name" value="NFRKB winged helix-like domain"/>
    <property type="match status" value="1"/>
</dbReference>
<dbReference type="InterPro" id="IPR057748">
    <property type="entry name" value="NFRKB_WH_2"/>
</dbReference>
<reference evidence="4" key="1">
    <citation type="submission" date="2019-05" db="EMBL/GenBank/DDBJ databases">
        <title>Annotation for the trematode Fasciolopsis buski.</title>
        <authorList>
            <person name="Choi Y.-J."/>
        </authorList>
    </citation>
    <scope>NUCLEOTIDE SEQUENCE</scope>
    <source>
        <strain evidence="4">HT</strain>
        <tissue evidence="4">Whole worm</tissue>
    </source>
</reference>
<dbReference type="EMBL" id="LUCM01011427">
    <property type="protein sequence ID" value="KAA0183998.1"/>
    <property type="molecule type" value="Genomic_DNA"/>
</dbReference>
<evidence type="ECO:0000313" key="5">
    <source>
        <dbReference type="Proteomes" id="UP000728185"/>
    </source>
</evidence>
<feature type="compositionally biased region" description="Basic and acidic residues" evidence="1">
    <location>
        <begin position="409"/>
        <end position="429"/>
    </location>
</feature>
<evidence type="ECO:0000256" key="1">
    <source>
        <dbReference type="SAM" id="MobiDB-lite"/>
    </source>
</evidence>
<keyword evidence="5" id="KW-1185">Reference proteome</keyword>
<dbReference type="GO" id="GO:0031011">
    <property type="term" value="C:Ino80 complex"/>
    <property type="evidence" value="ECO:0007669"/>
    <property type="project" value="InterPro"/>
</dbReference>
<dbReference type="PANTHER" id="PTHR13052:SF3">
    <property type="entry name" value="NUCLEAR FACTOR RELATED TO KAPPA-B-BINDING PROTEIN"/>
    <property type="match status" value="1"/>
</dbReference>
<sequence>MTASDSVVQPEQMTPLVPDAEVASDSPHNGCFLKWCTDILNEKSNLHQRLVEKVRELKQLVDQSGIKLSETEESLCCLDLESPWKHGLETTIEKRFSEAMREVNNEVNGTHIPTVKTPVTVQQILNEHASRTEKTATAAVRTPADKLALEKLLAQARHERTVAASGTREPKRPRTSCPPGQNRRGRPPGSKNTWTKRSISHWPSSEDGFFCLLRGFLTQGGERRRLTTAQLCEYVREWQTQAAIKLQRGGASWNWIRRADDWSSITPHALQFLTGEAVPSMTPGVSAPTSHVRHSSRRLVCPRPFVDSRPRIHQWSWLLAPPGPNCADGQVSERFRHEAAELSDLFTEWIRAPRGLGGLADSLWMLTVAAAGRAARRKVTDKNSQGKSTCLSSKRSAEDDESDYESDREDTGDPKLDSDEEYKRLHIVSEESGSDVDYTTAQKKAKRKPTKSRSDGHPVTFTLDDSIPPPLYPTTWRLRPFTEEQRRQFQMQEAERFSRPWAPFVYRIQDYACVVGPLRSAPSASNQRVPLVARPYPVQSRAREHPLLRPDRPNFVSLAEVVRDAVACLPNGEGTRADITTLVQNSGYLLPLFDQRKLQQCVSSALDRLQGEASDPSVYFNVNRRMWIYRHRHRTAEEFAQLHETRCQMNEAKRSLQRGETRVPSVPRQHPSQPARYLISEASRPGYSRHRVLFSDAPTGSHGSYRQGQHGSMHLQRHLGLRRADLSEFTRTDSGEEDYSDSHIPDIEELEAADMLREARQSSYVSDDSVDSSSFDGGQYRHPVAVHQDPEGDLMEEEEEAEEELVLEPMSAYSDEQPRVCSNFGPPPHRPVAFPGSTRTGQTFAFPGRSFSQYMRQH</sequence>
<feature type="compositionally biased region" description="Polar residues" evidence="1">
    <location>
        <begin position="382"/>
        <end position="394"/>
    </location>
</feature>
<dbReference type="InterPro" id="IPR025220">
    <property type="entry name" value="NFRKB_WH_1"/>
</dbReference>
<dbReference type="Proteomes" id="UP000728185">
    <property type="component" value="Unassembled WGS sequence"/>
</dbReference>
<feature type="region of interest" description="Disordered" evidence="1">
    <location>
        <begin position="375"/>
        <end position="466"/>
    </location>
</feature>
<accession>A0A8E0VEN1</accession>
<dbReference type="InterPro" id="IPR038106">
    <property type="entry name" value="NFRKB_winged_sf"/>
</dbReference>
<dbReference type="GO" id="GO:0002020">
    <property type="term" value="F:protease binding"/>
    <property type="evidence" value="ECO:0007669"/>
    <property type="project" value="TreeGrafter"/>
</dbReference>
<comment type="caution">
    <text evidence="4">The sequence shown here is derived from an EMBL/GenBank/DDBJ whole genome shotgun (WGS) entry which is preliminary data.</text>
</comment>
<feature type="region of interest" description="Disordered" evidence="1">
    <location>
        <begin position="158"/>
        <end position="198"/>
    </location>
</feature>
<evidence type="ECO:0000259" key="2">
    <source>
        <dbReference type="Pfam" id="PF14465"/>
    </source>
</evidence>
<feature type="region of interest" description="Disordered" evidence="1">
    <location>
        <begin position="758"/>
        <end position="783"/>
    </location>
</feature>
<name>A0A8E0VEN1_9TREM</name>
<organism evidence="4 5">
    <name type="scientific">Fasciolopsis buskii</name>
    <dbReference type="NCBI Taxonomy" id="27845"/>
    <lineage>
        <taxon>Eukaryota</taxon>
        <taxon>Metazoa</taxon>
        <taxon>Spiralia</taxon>
        <taxon>Lophotrochozoa</taxon>
        <taxon>Platyhelminthes</taxon>
        <taxon>Trematoda</taxon>
        <taxon>Digenea</taxon>
        <taxon>Plagiorchiida</taxon>
        <taxon>Echinostomata</taxon>
        <taxon>Echinostomatoidea</taxon>
        <taxon>Fasciolidae</taxon>
        <taxon>Fasciolopsis</taxon>
    </lineage>
</organism>
<feature type="compositionally biased region" description="Acidic residues" evidence="1">
    <location>
        <begin position="398"/>
        <end position="408"/>
    </location>
</feature>
<dbReference type="PANTHER" id="PTHR13052">
    <property type="entry name" value="NFRKB-RELATED"/>
    <property type="match status" value="1"/>
</dbReference>
<dbReference type="Pfam" id="PF14465">
    <property type="entry name" value="WHD_1st_NFRKB"/>
    <property type="match status" value="1"/>
</dbReference>